<accession>A0ABR2J6U4</accession>
<gene>
    <name evidence="5" type="ORF">PGQ11_004028</name>
</gene>
<comment type="caution">
    <text evidence="5">The sequence shown here is derived from an EMBL/GenBank/DDBJ whole genome shotgun (WGS) entry which is preliminary data.</text>
</comment>
<evidence type="ECO:0000259" key="4">
    <source>
        <dbReference type="Pfam" id="PF13847"/>
    </source>
</evidence>
<sequence>MPPSYGTKAYWDARFQHEDKYEWLLPADSLNAVIREALSEPQKKSRSPGDSSRAPQILHIGCGSSDLSFQLRDLVAAPNQITNVDYSSMAVQKCRQRESEALFATTADAASFATLNGSDSMSMRWETADLLAAKSIARLGENYPSRSAVSHDVGGCDDDPLFFDVVADKSTSDSISCAADAPVLLPFVSPRMVQQEHPQQQQTDNDAAANTTKAATAFVHPMYLLAVHMAVLTRPRTGRWCVLSYSDERFSFLDGGGKKGIGAAKAEEPVEEDLLQRGFPDPRRFWRVERRERVTVAPPAAATGSGGHVVHQPEIAYWLYVLVRTNEVP</sequence>
<evidence type="ECO:0000313" key="5">
    <source>
        <dbReference type="EMBL" id="KAK8873514.1"/>
    </source>
</evidence>
<keyword evidence="2" id="KW-0489">Methyltransferase</keyword>
<evidence type="ECO:0000256" key="3">
    <source>
        <dbReference type="ARBA" id="ARBA00022679"/>
    </source>
</evidence>
<comment type="similarity">
    <text evidence="1">Belongs to the methyltransferase superfamily.</text>
</comment>
<keyword evidence="6" id="KW-1185">Reference proteome</keyword>
<dbReference type="Proteomes" id="UP001390339">
    <property type="component" value="Unassembled WGS sequence"/>
</dbReference>
<dbReference type="InterPro" id="IPR025714">
    <property type="entry name" value="Methyltranfer_dom"/>
</dbReference>
<dbReference type="Pfam" id="PF13847">
    <property type="entry name" value="Methyltransf_31"/>
    <property type="match status" value="1"/>
</dbReference>
<name>A0ABR2J6U4_9PEZI</name>
<dbReference type="SUPFAM" id="SSF53335">
    <property type="entry name" value="S-adenosyl-L-methionine-dependent methyltransferases"/>
    <property type="match status" value="1"/>
</dbReference>
<evidence type="ECO:0000313" key="6">
    <source>
        <dbReference type="Proteomes" id="UP001390339"/>
    </source>
</evidence>
<keyword evidence="3" id="KW-0808">Transferase</keyword>
<organism evidence="5 6">
    <name type="scientific">Apiospora arundinis</name>
    <dbReference type="NCBI Taxonomy" id="335852"/>
    <lineage>
        <taxon>Eukaryota</taxon>
        <taxon>Fungi</taxon>
        <taxon>Dikarya</taxon>
        <taxon>Ascomycota</taxon>
        <taxon>Pezizomycotina</taxon>
        <taxon>Sordariomycetes</taxon>
        <taxon>Xylariomycetidae</taxon>
        <taxon>Amphisphaeriales</taxon>
        <taxon>Apiosporaceae</taxon>
        <taxon>Apiospora</taxon>
    </lineage>
</organism>
<evidence type="ECO:0000256" key="2">
    <source>
        <dbReference type="ARBA" id="ARBA00022603"/>
    </source>
</evidence>
<protein>
    <recommendedName>
        <fullName evidence="4">Methyltransferase domain-containing protein</fullName>
    </recommendedName>
</protein>
<dbReference type="EMBL" id="JAPCWZ010000003">
    <property type="protein sequence ID" value="KAK8873514.1"/>
    <property type="molecule type" value="Genomic_DNA"/>
</dbReference>
<dbReference type="PANTHER" id="PTHR12176:SF84">
    <property type="entry name" value="METHYLTRANSFERASE DOMAIN-CONTAINING PROTEIN"/>
    <property type="match status" value="1"/>
</dbReference>
<reference evidence="5 6" key="1">
    <citation type="journal article" date="2024" name="IMA Fungus">
        <title>Apiospora arundinis, a panoply of carbohydrate-active enzymes and secondary metabolites.</title>
        <authorList>
            <person name="Sorensen T."/>
            <person name="Petersen C."/>
            <person name="Muurmann A.T."/>
            <person name="Christiansen J.V."/>
            <person name="Brundto M.L."/>
            <person name="Overgaard C.K."/>
            <person name="Boysen A.T."/>
            <person name="Wollenberg R.D."/>
            <person name="Larsen T.O."/>
            <person name="Sorensen J.L."/>
            <person name="Nielsen K.L."/>
            <person name="Sondergaard T.E."/>
        </authorList>
    </citation>
    <scope>NUCLEOTIDE SEQUENCE [LARGE SCALE GENOMIC DNA]</scope>
    <source>
        <strain evidence="5 6">AAU 773</strain>
    </source>
</reference>
<feature type="domain" description="Methyltransferase" evidence="4">
    <location>
        <begin position="56"/>
        <end position="114"/>
    </location>
</feature>
<dbReference type="InterPro" id="IPR051419">
    <property type="entry name" value="Lys/N-term_MeTrsfase_sf"/>
</dbReference>
<evidence type="ECO:0000256" key="1">
    <source>
        <dbReference type="ARBA" id="ARBA00008361"/>
    </source>
</evidence>
<dbReference type="Gene3D" id="3.40.50.150">
    <property type="entry name" value="Vaccinia Virus protein VP39"/>
    <property type="match status" value="1"/>
</dbReference>
<proteinExistence type="inferred from homology"/>
<dbReference type="PANTHER" id="PTHR12176">
    <property type="entry name" value="SAM-DEPENDENT METHYLTRANSFERASE SUPERFAMILY PROTEIN"/>
    <property type="match status" value="1"/>
</dbReference>
<dbReference type="InterPro" id="IPR029063">
    <property type="entry name" value="SAM-dependent_MTases_sf"/>
</dbReference>